<organism evidence="2 3">
    <name type="scientific">Effrenium voratum</name>
    <dbReference type="NCBI Taxonomy" id="2562239"/>
    <lineage>
        <taxon>Eukaryota</taxon>
        <taxon>Sar</taxon>
        <taxon>Alveolata</taxon>
        <taxon>Dinophyceae</taxon>
        <taxon>Suessiales</taxon>
        <taxon>Symbiodiniaceae</taxon>
        <taxon>Effrenium</taxon>
    </lineage>
</organism>
<evidence type="ECO:0000313" key="2">
    <source>
        <dbReference type="EMBL" id="CAJ1383442.1"/>
    </source>
</evidence>
<gene>
    <name evidence="2" type="ORF">EVOR1521_LOCUS10560</name>
</gene>
<accession>A0AA36I9A1</accession>
<dbReference type="Proteomes" id="UP001178507">
    <property type="component" value="Unassembled WGS sequence"/>
</dbReference>
<proteinExistence type="predicted"/>
<reference evidence="2" key="1">
    <citation type="submission" date="2023-08" db="EMBL/GenBank/DDBJ databases">
        <authorList>
            <person name="Chen Y."/>
            <person name="Shah S."/>
            <person name="Dougan E. K."/>
            <person name="Thang M."/>
            <person name="Chan C."/>
        </authorList>
    </citation>
    <scope>NUCLEOTIDE SEQUENCE</scope>
</reference>
<evidence type="ECO:0000256" key="1">
    <source>
        <dbReference type="SAM" id="MobiDB-lite"/>
    </source>
</evidence>
<evidence type="ECO:0000313" key="3">
    <source>
        <dbReference type="Proteomes" id="UP001178507"/>
    </source>
</evidence>
<feature type="region of interest" description="Disordered" evidence="1">
    <location>
        <begin position="176"/>
        <end position="204"/>
    </location>
</feature>
<dbReference type="AlphaFoldDB" id="A0AA36I9A1"/>
<protein>
    <submittedName>
        <fullName evidence="2">Uncharacterized protein</fullName>
    </submittedName>
</protein>
<comment type="caution">
    <text evidence="2">The sequence shown here is derived from an EMBL/GenBank/DDBJ whole genome shotgun (WGS) entry which is preliminary data.</text>
</comment>
<dbReference type="EMBL" id="CAUJNA010001013">
    <property type="protein sequence ID" value="CAJ1383442.1"/>
    <property type="molecule type" value="Genomic_DNA"/>
</dbReference>
<feature type="non-terminal residue" evidence="2">
    <location>
        <position position="204"/>
    </location>
</feature>
<sequence length="204" mass="22759">MLAPALWQDRRGHHELEQVARVTKALLDFQCLRGLSSSALETARTESETRRSDSLVDRTAATKFLTHTQSGASMSPEEERRRLLEQEAEFYGQFWESAQSSGDFLDVFDADPRDLPPGHFVETLPLAKEGPELNMALQALGLLAECGKAVRDFWQTSGMTLQQFRKMAMTPGARMLGEGPGRKQMPTNLKSRQKVSDFRSGGAK</sequence>
<keyword evidence="3" id="KW-1185">Reference proteome</keyword>
<name>A0AA36I9A1_9DINO</name>